<evidence type="ECO:0000313" key="1">
    <source>
        <dbReference type="EMBL" id="TCV12907.1"/>
    </source>
</evidence>
<dbReference type="InterPro" id="IPR015996">
    <property type="entry name" value="UCP028451"/>
</dbReference>
<dbReference type="InterPro" id="IPR012808">
    <property type="entry name" value="CHP02453"/>
</dbReference>
<accession>A0A4R3VSV3</accession>
<keyword evidence="2" id="KW-1185">Reference proteome</keyword>
<organism evidence="1 2">
    <name type="scientific">Sphingobacterium alimentarium</name>
    <dbReference type="NCBI Taxonomy" id="797292"/>
    <lineage>
        <taxon>Bacteria</taxon>
        <taxon>Pseudomonadati</taxon>
        <taxon>Bacteroidota</taxon>
        <taxon>Sphingobacteriia</taxon>
        <taxon>Sphingobacteriales</taxon>
        <taxon>Sphingobacteriaceae</taxon>
        <taxon>Sphingobacterium</taxon>
    </lineage>
</organism>
<dbReference type="OrthoDB" id="9794241at2"/>
<dbReference type="AlphaFoldDB" id="A0A4R3VSV3"/>
<dbReference type="PANTHER" id="PTHR36452:SF1">
    <property type="entry name" value="DUF2461 DOMAIN-CONTAINING PROTEIN"/>
    <property type="match status" value="1"/>
</dbReference>
<proteinExistence type="predicted"/>
<dbReference type="Proteomes" id="UP000295197">
    <property type="component" value="Unassembled WGS sequence"/>
</dbReference>
<dbReference type="PIRSF" id="PIRSF028451">
    <property type="entry name" value="UCP028451"/>
    <property type="match status" value="1"/>
</dbReference>
<evidence type="ECO:0000313" key="2">
    <source>
        <dbReference type="Proteomes" id="UP000295197"/>
    </source>
</evidence>
<dbReference type="PANTHER" id="PTHR36452">
    <property type="entry name" value="CHROMOSOME 12, WHOLE GENOME SHOTGUN SEQUENCE"/>
    <property type="match status" value="1"/>
</dbReference>
<comment type="caution">
    <text evidence="1">The sequence shown here is derived from an EMBL/GenBank/DDBJ whole genome shotgun (WGS) entry which is preliminary data.</text>
</comment>
<protein>
    <submittedName>
        <fullName evidence="1">Uncharacterized protein (TIGR02453 family)</fullName>
    </submittedName>
</protein>
<name>A0A4R3VSV3_9SPHI</name>
<dbReference type="EMBL" id="SMBZ01000021">
    <property type="protein sequence ID" value="TCV12907.1"/>
    <property type="molecule type" value="Genomic_DNA"/>
</dbReference>
<reference evidence="1 2" key="1">
    <citation type="submission" date="2019-03" db="EMBL/GenBank/DDBJ databases">
        <title>Genomic Encyclopedia of Type Strains, Phase IV (KMG-IV): sequencing the most valuable type-strain genomes for metagenomic binning, comparative biology and taxonomic classification.</title>
        <authorList>
            <person name="Goeker M."/>
        </authorList>
    </citation>
    <scope>NUCLEOTIDE SEQUENCE [LARGE SCALE GENOMIC DNA]</scope>
    <source>
        <strain evidence="1 2">DSM 22362</strain>
    </source>
</reference>
<gene>
    <name evidence="1" type="ORF">EDC17_102123</name>
</gene>
<sequence>MNIAASTFDFLKALKENNNREWFNANKASYEQAKENIENFIQALINNLATFDPHIENSIQAKQCLFRIYRDVRFSKDKSPYKAWFAAGISLDGRKLDGPEYYVHLEPGNSFVAVGYWRPKKEHLELIRQEIDYNFAGLEKALADGNWTTDDLSKEDQLKRPPAGYTEDHEAIEILKLKSFILYKPLEDEQILKAFALEDITKLFQRTLSFKIFIHEAIEN</sequence>
<dbReference type="NCBIfam" id="TIGR02453">
    <property type="entry name" value="TIGR02453 family protein"/>
    <property type="match status" value="1"/>
</dbReference>
<dbReference type="Pfam" id="PF09365">
    <property type="entry name" value="DUF2461"/>
    <property type="match status" value="1"/>
</dbReference>
<dbReference type="RefSeq" id="WP_132777756.1">
    <property type="nucleotide sequence ID" value="NZ_SMBZ01000021.1"/>
</dbReference>